<evidence type="ECO:0000256" key="1">
    <source>
        <dbReference type="ARBA" id="ARBA00009902"/>
    </source>
</evidence>
<dbReference type="InterPro" id="IPR051214">
    <property type="entry name" value="GH32_Enzymes"/>
</dbReference>
<dbReference type="Pfam" id="PF08244">
    <property type="entry name" value="Glyco_hydro_32C"/>
    <property type="match status" value="1"/>
</dbReference>
<dbReference type="GO" id="GO:0004564">
    <property type="term" value="F:beta-fructofuranosidase activity"/>
    <property type="evidence" value="ECO:0007669"/>
    <property type="project" value="UniProtKB-EC"/>
</dbReference>
<feature type="domain" description="Glycosyl hydrolase family 32 N-terminal" evidence="7">
    <location>
        <begin position="186"/>
        <end position="508"/>
    </location>
</feature>
<dbReference type="CDD" id="cd08996">
    <property type="entry name" value="GH32_FFase"/>
    <property type="match status" value="1"/>
</dbReference>
<name>A0A511J9R4_9CELL</name>
<gene>
    <name evidence="9" type="ORF">CCO02nite_11010</name>
</gene>
<keyword evidence="3 5" id="KW-0378">Hydrolase</keyword>
<protein>
    <recommendedName>
        <fullName evidence="2">beta-fructofuranosidase</fullName>
        <ecNumber evidence="2">3.2.1.26</ecNumber>
    </recommendedName>
</protein>
<evidence type="ECO:0000313" key="9">
    <source>
        <dbReference type="EMBL" id="GEL94443.1"/>
    </source>
</evidence>
<keyword evidence="10" id="KW-1185">Reference proteome</keyword>
<keyword evidence="4 5" id="KW-0326">Glycosidase</keyword>
<comment type="caution">
    <text evidence="9">The sequence shown here is derived from an EMBL/GenBank/DDBJ whole genome shotgun (WGS) entry which is preliminary data.</text>
</comment>
<evidence type="ECO:0000256" key="2">
    <source>
        <dbReference type="ARBA" id="ARBA00012758"/>
    </source>
</evidence>
<dbReference type="EMBL" id="BJWG01000003">
    <property type="protein sequence ID" value="GEL94443.1"/>
    <property type="molecule type" value="Genomic_DNA"/>
</dbReference>
<dbReference type="InterPro" id="IPR013320">
    <property type="entry name" value="ConA-like_dom_sf"/>
</dbReference>
<comment type="similarity">
    <text evidence="1 5">Belongs to the glycosyl hydrolase 32 family.</text>
</comment>
<dbReference type="InterPro" id="IPR013148">
    <property type="entry name" value="Glyco_hydro_32_N"/>
</dbReference>
<dbReference type="EC" id="3.2.1.26" evidence="2"/>
<feature type="domain" description="Glycosyl hydrolase family 32 C-terminal" evidence="8">
    <location>
        <begin position="590"/>
        <end position="636"/>
    </location>
</feature>
<reference evidence="9 10" key="1">
    <citation type="submission" date="2019-07" db="EMBL/GenBank/DDBJ databases">
        <title>Whole genome shotgun sequence of Cellulomonas composti NBRC 100758.</title>
        <authorList>
            <person name="Hosoyama A."/>
            <person name="Uohara A."/>
            <person name="Ohji S."/>
            <person name="Ichikawa N."/>
        </authorList>
    </citation>
    <scope>NUCLEOTIDE SEQUENCE [LARGE SCALE GENOMIC DNA]</scope>
    <source>
        <strain evidence="9 10">NBRC 100758</strain>
    </source>
</reference>
<evidence type="ECO:0000256" key="6">
    <source>
        <dbReference type="SAM" id="MobiDB-lite"/>
    </source>
</evidence>
<evidence type="ECO:0000256" key="3">
    <source>
        <dbReference type="ARBA" id="ARBA00022801"/>
    </source>
</evidence>
<evidence type="ECO:0000256" key="4">
    <source>
        <dbReference type="ARBA" id="ARBA00023295"/>
    </source>
</evidence>
<feature type="region of interest" description="Disordered" evidence="6">
    <location>
        <begin position="159"/>
        <end position="180"/>
    </location>
</feature>
<dbReference type="Gene3D" id="2.60.120.560">
    <property type="entry name" value="Exo-inulinase, domain 1"/>
    <property type="match status" value="1"/>
</dbReference>
<dbReference type="Proteomes" id="UP000321720">
    <property type="component" value="Unassembled WGS sequence"/>
</dbReference>
<dbReference type="SMART" id="SM00640">
    <property type="entry name" value="Glyco_32"/>
    <property type="match status" value="1"/>
</dbReference>
<dbReference type="Gene3D" id="2.115.10.20">
    <property type="entry name" value="Glycosyl hydrolase domain, family 43"/>
    <property type="match status" value="1"/>
</dbReference>
<evidence type="ECO:0000259" key="8">
    <source>
        <dbReference type="Pfam" id="PF08244"/>
    </source>
</evidence>
<dbReference type="InterPro" id="IPR023296">
    <property type="entry name" value="Glyco_hydro_beta-prop_sf"/>
</dbReference>
<dbReference type="SUPFAM" id="SSF49899">
    <property type="entry name" value="Concanavalin A-like lectins/glucanases"/>
    <property type="match status" value="1"/>
</dbReference>
<evidence type="ECO:0000259" key="7">
    <source>
        <dbReference type="Pfam" id="PF00251"/>
    </source>
</evidence>
<dbReference type="SUPFAM" id="SSF75005">
    <property type="entry name" value="Arabinanase/levansucrase/invertase"/>
    <property type="match status" value="1"/>
</dbReference>
<dbReference type="InterPro" id="IPR001362">
    <property type="entry name" value="Glyco_hydro_32"/>
</dbReference>
<accession>A0A511J9R4</accession>
<dbReference type="PANTHER" id="PTHR43101">
    <property type="entry name" value="BETA-FRUCTOSIDASE"/>
    <property type="match status" value="1"/>
</dbReference>
<evidence type="ECO:0000256" key="5">
    <source>
        <dbReference type="RuleBase" id="RU362110"/>
    </source>
</evidence>
<evidence type="ECO:0000313" key="10">
    <source>
        <dbReference type="Proteomes" id="UP000321720"/>
    </source>
</evidence>
<organism evidence="9 10">
    <name type="scientific">Cellulomonas composti</name>
    <dbReference type="NCBI Taxonomy" id="266130"/>
    <lineage>
        <taxon>Bacteria</taxon>
        <taxon>Bacillati</taxon>
        <taxon>Actinomycetota</taxon>
        <taxon>Actinomycetes</taxon>
        <taxon>Micrococcales</taxon>
        <taxon>Cellulomonadaceae</taxon>
        <taxon>Cellulomonas</taxon>
    </lineage>
</organism>
<dbReference type="PANTHER" id="PTHR43101:SF1">
    <property type="entry name" value="BETA-FRUCTOSIDASE"/>
    <property type="match status" value="1"/>
</dbReference>
<dbReference type="Pfam" id="PF00251">
    <property type="entry name" value="Glyco_hydro_32N"/>
    <property type="match status" value="1"/>
</dbReference>
<proteinExistence type="inferred from homology"/>
<sequence length="661" mass="70564">MTGDGVVARTGTSPEPARASEVVAPARMEIWVAPAAVGAPADGVLAVLAGRSPDGATWTAGIDAAGRWALRVHETGRSRVHRLGGPARLLAWTLVRVDLDAAGRPTLVVGDRSVGDDVSSPRWSVLVARQHAGTAPGPRVQDNPWYDGVVGLTGPLVVDADAPRPDADPAQWPPAPRPDVDRPSWHFLPPHGWMNEPHGVLHHGGRHHLFYQRNELGPFWGSITWGHAVSDDLVHWADLGSALAPHTVPTAPQGVWSGSSEHDGDGVPLLFFTAGDARELPNQRTVMASPGDPEDPDLRTWIADGPPLTTMPDAETLAGTGLTLLPGEFRDPFVWREGRSWFQLVGAGVVDRGGTALLFTAPEAVGPWDLVGPLLVGDATARPDTGVMWELPSLVPLGAGTDGAPRHLFLVTPWWPAPTVHSLQHQWYWVGRWDASSRGFRPDHDEPRSLDIGGYLTGVTPSRTPDGRTLLWSITQDLLPDDEHLRRGWAGSAGVPLEVGARDGSLTVAPAREVAELRGAPRALTDHTFDIGAAWDLELVVELGRGDVVRLAVRQDEHDEAAASLELTRIDDDEVELVVLGPLVRGPRRGRAAVGAGPVELRVLADHSVVEAFVGDRLAATTRAWAAAGTSERAAVRTTGRIVRALVWPLTPTPVTPGAST</sequence>
<dbReference type="GO" id="GO:0005975">
    <property type="term" value="P:carbohydrate metabolic process"/>
    <property type="evidence" value="ECO:0007669"/>
    <property type="project" value="InterPro"/>
</dbReference>
<dbReference type="InterPro" id="IPR013189">
    <property type="entry name" value="Glyco_hydro_32_C"/>
</dbReference>
<dbReference type="AlphaFoldDB" id="A0A511J9R4"/>